<gene>
    <name evidence="2" type="ORF">CP49_21635</name>
</gene>
<dbReference type="InterPro" id="IPR037523">
    <property type="entry name" value="VOC_core"/>
</dbReference>
<accession>A0A0R3L1I1</accession>
<comment type="caution">
    <text evidence="2">The sequence shown here is derived from an EMBL/GenBank/DDBJ whole genome shotgun (WGS) entry which is preliminary data.</text>
</comment>
<name>A0A0R3L1I1_9BRAD</name>
<dbReference type="InterPro" id="IPR029068">
    <property type="entry name" value="Glyas_Bleomycin-R_OHBP_Dase"/>
</dbReference>
<organism evidence="2 3">
    <name type="scientific">Bradyrhizobium valentinum</name>
    <dbReference type="NCBI Taxonomy" id="1518501"/>
    <lineage>
        <taxon>Bacteria</taxon>
        <taxon>Pseudomonadati</taxon>
        <taxon>Pseudomonadota</taxon>
        <taxon>Alphaproteobacteria</taxon>
        <taxon>Hyphomicrobiales</taxon>
        <taxon>Nitrobacteraceae</taxon>
        <taxon>Bradyrhizobium</taxon>
    </lineage>
</organism>
<dbReference type="InterPro" id="IPR050383">
    <property type="entry name" value="GlyoxalaseI/FosfomycinResist"/>
</dbReference>
<dbReference type="InterPro" id="IPR004360">
    <property type="entry name" value="Glyas_Fos-R_dOase_dom"/>
</dbReference>
<dbReference type="PROSITE" id="PS51819">
    <property type="entry name" value="VOC"/>
    <property type="match status" value="2"/>
</dbReference>
<dbReference type="Proteomes" id="UP000051913">
    <property type="component" value="Unassembled WGS sequence"/>
</dbReference>
<dbReference type="PANTHER" id="PTHR21366:SF14">
    <property type="entry name" value="GLYOXALASE DOMAIN-CONTAINING PROTEIN 5"/>
    <property type="match status" value="1"/>
</dbReference>
<keyword evidence="3" id="KW-1185">Reference proteome</keyword>
<evidence type="ECO:0000313" key="3">
    <source>
        <dbReference type="Proteomes" id="UP000051913"/>
    </source>
</evidence>
<evidence type="ECO:0000313" key="2">
    <source>
        <dbReference type="EMBL" id="KRR01623.1"/>
    </source>
</evidence>
<dbReference type="STRING" id="1518501.CQ10_37235"/>
<proteinExistence type="predicted"/>
<dbReference type="AlphaFoldDB" id="A0A0R3L1I1"/>
<dbReference type="PANTHER" id="PTHR21366">
    <property type="entry name" value="GLYOXALASE FAMILY PROTEIN"/>
    <property type="match status" value="1"/>
</dbReference>
<dbReference type="CDD" id="cd08343">
    <property type="entry name" value="ED_TypeI_classII_C"/>
    <property type="match status" value="1"/>
</dbReference>
<evidence type="ECO:0000259" key="1">
    <source>
        <dbReference type="PROSITE" id="PS51819"/>
    </source>
</evidence>
<dbReference type="Pfam" id="PF00903">
    <property type="entry name" value="Glyoxalase"/>
    <property type="match status" value="2"/>
</dbReference>
<reference evidence="2 3" key="1">
    <citation type="submission" date="2014-03" db="EMBL/GenBank/DDBJ databases">
        <title>Bradyrhizobium valentinum sp. nov., isolated from effective nodules of Lupinus mariae-josephae, a lupine endemic of basic-lime soils in Eastern Spain.</title>
        <authorList>
            <person name="Duran D."/>
            <person name="Rey L."/>
            <person name="Navarro A."/>
            <person name="Busquets A."/>
            <person name="Imperial J."/>
            <person name="Ruiz-Argueso T."/>
        </authorList>
    </citation>
    <scope>NUCLEOTIDE SEQUENCE [LARGE SCALE GENOMIC DNA]</scope>
    <source>
        <strain evidence="2 3">LmjM3</strain>
    </source>
</reference>
<sequence>MNSRGHEMIKVKRLRHVTFTSADVEPQLDYYQSVIGLAVIGRDDRRIFLGTESDELTLVLEQGAASHLTTIAYEVAPHLDLADLQKPLASLDIKSEIRSDTAPGIAKALVFNDPDGLQIELFSRWEFCKPIEPIRGLAVAKLGHVALYTPDPERVAKFYGDVLGFRVSDRIEENFVFMRCGPEHHAMNFARGTEARLHHLAFELRDASHMHQACDLLGRKGFQILWGPVRHGPGHNVAVYHHNPDRYLIELYYSMDLMLDEELGYFEPRPWHHDRPQRPKTWVGLPRDVWGVGPAKEAHEFSPAMRGAK</sequence>
<dbReference type="EMBL" id="LLXX01000157">
    <property type="protein sequence ID" value="KRR01623.1"/>
    <property type="molecule type" value="Genomic_DNA"/>
</dbReference>
<dbReference type="Gene3D" id="3.10.180.10">
    <property type="entry name" value="2,3-Dihydroxybiphenyl 1,2-Dioxygenase, domain 1"/>
    <property type="match status" value="2"/>
</dbReference>
<dbReference type="SUPFAM" id="SSF54593">
    <property type="entry name" value="Glyoxalase/Bleomycin resistance protein/Dihydroxybiphenyl dioxygenase"/>
    <property type="match status" value="1"/>
</dbReference>
<feature type="domain" description="VOC" evidence="1">
    <location>
        <begin position="141"/>
        <end position="254"/>
    </location>
</feature>
<protein>
    <submittedName>
        <fullName evidence="2">Glyoxalase</fullName>
    </submittedName>
</protein>
<feature type="domain" description="VOC" evidence="1">
    <location>
        <begin position="13"/>
        <end position="124"/>
    </location>
</feature>